<dbReference type="AlphaFoldDB" id="A0AAV7VQD7"/>
<gene>
    <name evidence="2" type="ORF">NDU88_006697</name>
</gene>
<proteinExistence type="predicted"/>
<evidence type="ECO:0000313" key="3">
    <source>
        <dbReference type="Proteomes" id="UP001066276"/>
    </source>
</evidence>
<dbReference type="EMBL" id="JANPWB010000003">
    <property type="protein sequence ID" value="KAJ1202902.1"/>
    <property type="molecule type" value="Genomic_DNA"/>
</dbReference>
<sequence>MGRFLVHQQQRPWMGPLPLAHRGSGFSSLTPPQRSSVAGRFQTARSAILLQPRDPSQQLQPLIRSNKAHSDAGGQQERLQSLLGAR</sequence>
<keyword evidence="3" id="KW-1185">Reference proteome</keyword>
<accession>A0AAV7VQD7</accession>
<reference evidence="2" key="1">
    <citation type="journal article" date="2022" name="bioRxiv">
        <title>Sequencing and chromosome-scale assembly of the giantPleurodeles waltlgenome.</title>
        <authorList>
            <person name="Brown T."/>
            <person name="Elewa A."/>
            <person name="Iarovenko S."/>
            <person name="Subramanian E."/>
            <person name="Araus A.J."/>
            <person name="Petzold A."/>
            <person name="Susuki M."/>
            <person name="Suzuki K.-i.T."/>
            <person name="Hayashi T."/>
            <person name="Toyoda A."/>
            <person name="Oliveira C."/>
            <person name="Osipova E."/>
            <person name="Leigh N.D."/>
            <person name="Simon A."/>
            <person name="Yun M.H."/>
        </authorList>
    </citation>
    <scope>NUCLEOTIDE SEQUENCE</scope>
    <source>
        <strain evidence="2">20211129_DDA</strain>
        <tissue evidence="2">Liver</tissue>
    </source>
</reference>
<organism evidence="2 3">
    <name type="scientific">Pleurodeles waltl</name>
    <name type="common">Iberian ribbed newt</name>
    <dbReference type="NCBI Taxonomy" id="8319"/>
    <lineage>
        <taxon>Eukaryota</taxon>
        <taxon>Metazoa</taxon>
        <taxon>Chordata</taxon>
        <taxon>Craniata</taxon>
        <taxon>Vertebrata</taxon>
        <taxon>Euteleostomi</taxon>
        <taxon>Amphibia</taxon>
        <taxon>Batrachia</taxon>
        <taxon>Caudata</taxon>
        <taxon>Salamandroidea</taxon>
        <taxon>Salamandridae</taxon>
        <taxon>Pleurodelinae</taxon>
        <taxon>Pleurodeles</taxon>
    </lineage>
</organism>
<name>A0AAV7VQD7_PLEWA</name>
<evidence type="ECO:0000313" key="2">
    <source>
        <dbReference type="EMBL" id="KAJ1202902.1"/>
    </source>
</evidence>
<dbReference type="Proteomes" id="UP001066276">
    <property type="component" value="Chromosome 2_1"/>
</dbReference>
<evidence type="ECO:0000256" key="1">
    <source>
        <dbReference type="SAM" id="MobiDB-lite"/>
    </source>
</evidence>
<protein>
    <submittedName>
        <fullName evidence="2">Uncharacterized protein</fullName>
    </submittedName>
</protein>
<feature type="region of interest" description="Disordered" evidence="1">
    <location>
        <begin position="66"/>
        <end position="86"/>
    </location>
</feature>
<feature type="region of interest" description="Disordered" evidence="1">
    <location>
        <begin position="1"/>
        <end position="40"/>
    </location>
</feature>
<comment type="caution">
    <text evidence="2">The sequence shown here is derived from an EMBL/GenBank/DDBJ whole genome shotgun (WGS) entry which is preliminary data.</text>
</comment>
<feature type="compositionally biased region" description="Polar residues" evidence="1">
    <location>
        <begin position="25"/>
        <end position="36"/>
    </location>
</feature>